<comment type="function">
    <text evidence="1">Component of the nexin-dynein regulatory complex (N-DRC), a key regulator of ciliary/flagellar motility which maintains the alignment and integrity of the distal axoneme and regulates microtubule sliding in motile axonemes.</text>
</comment>
<evidence type="ECO:0000256" key="8">
    <source>
        <dbReference type="ARBA" id="ARBA00023212"/>
    </source>
</evidence>
<organism evidence="13 14">
    <name type="scientific">Chlamydomonas eustigma</name>
    <dbReference type="NCBI Taxonomy" id="1157962"/>
    <lineage>
        <taxon>Eukaryota</taxon>
        <taxon>Viridiplantae</taxon>
        <taxon>Chlorophyta</taxon>
        <taxon>core chlorophytes</taxon>
        <taxon>Chlorophyceae</taxon>
        <taxon>CS clade</taxon>
        <taxon>Chlamydomonadales</taxon>
        <taxon>Chlamydomonadaceae</taxon>
        <taxon>Chlamydomonas</taxon>
    </lineage>
</organism>
<evidence type="ECO:0000256" key="6">
    <source>
        <dbReference type="ARBA" id="ARBA00023054"/>
    </source>
</evidence>
<dbReference type="Proteomes" id="UP000232323">
    <property type="component" value="Unassembled WGS sequence"/>
</dbReference>
<keyword evidence="14" id="KW-1185">Reference proteome</keyword>
<evidence type="ECO:0000256" key="12">
    <source>
        <dbReference type="SAM" id="Coils"/>
    </source>
</evidence>
<keyword evidence="5" id="KW-0282">Flagellum</keyword>
<protein>
    <recommendedName>
        <fullName evidence="11">Dynein regulatory complex protein 12</fullName>
    </recommendedName>
</protein>
<comment type="subcellular location">
    <subcellularLocation>
        <location evidence="2">Cytoplasm</location>
        <location evidence="2">Cytoskeleton</location>
        <location evidence="2">Flagellum axoneme</location>
    </subcellularLocation>
</comment>
<keyword evidence="6 12" id="KW-0175">Coiled coil</keyword>
<gene>
    <name evidence="13" type="ORF">CEUSTIGMA_g8467.t1</name>
</gene>
<evidence type="ECO:0000256" key="4">
    <source>
        <dbReference type="ARBA" id="ARBA00022490"/>
    </source>
</evidence>
<evidence type="ECO:0000256" key="7">
    <source>
        <dbReference type="ARBA" id="ARBA00023069"/>
    </source>
</evidence>
<evidence type="ECO:0000313" key="13">
    <source>
        <dbReference type="EMBL" id="GAX81032.1"/>
    </source>
</evidence>
<evidence type="ECO:0000256" key="9">
    <source>
        <dbReference type="ARBA" id="ARBA00023273"/>
    </source>
</evidence>
<evidence type="ECO:0000313" key="14">
    <source>
        <dbReference type="Proteomes" id="UP000232323"/>
    </source>
</evidence>
<accession>A0A250XDS2</accession>
<dbReference type="PANTHER" id="PTHR28656">
    <property type="entry name" value="COILED-COIL DOMAIN-CONTAINING PROTEIN 153"/>
    <property type="match status" value="1"/>
</dbReference>
<dbReference type="EMBL" id="BEGY01000059">
    <property type="protein sequence ID" value="GAX81032.1"/>
    <property type="molecule type" value="Genomic_DNA"/>
</dbReference>
<comment type="similarity">
    <text evidence="10">Belongs to the DRC12 family.</text>
</comment>
<evidence type="ECO:0000256" key="5">
    <source>
        <dbReference type="ARBA" id="ARBA00022846"/>
    </source>
</evidence>
<dbReference type="InterPro" id="IPR033585">
    <property type="entry name" value="DRC12-like"/>
</dbReference>
<dbReference type="PANTHER" id="PTHR28656:SF1">
    <property type="entry name" value="COILED-COIL DOMAIN-CONTAINING PROTEIN 153"/>
    <property type="match status" value="1"/>
</dbReference>
<evidence type="ECO:0000256" key="1">
    <source>
        <dbReference type="ARBA" id="ARBA00003029"/>
    </source>
</evidence>
<keyword evidence="7" id="KW-0969">Cilium</keyword>
<comment type="caution">
    <text evidence="13">The sequence shown here is derived from an EMBL/GenBank/DDBJ whole genome shotgun (WGS) entry which is preliminary data.</text>
</comment>
<evidence type="ECO:0000256" key="10">
    <source>
        <dbReference type="ARBA" id="ARBA00044754"/>
    </source>
</evidence>
<reference evidence="13 14" key="1">
    <citation type="submission" date="2017-08" db="EMBL/GenBank/DDBJ databases">
        <title>Acidophilic green algal genome provides insights into adaptation to an acidic environment.</title>
        <authorList>
            <person name="Hirooka S."/>
            <person name="Hirose Y."/>
            <person name="Kanesaki Y."/>
            <person name="Higuchi S."/>
            <person name="Fujiwara T."/>
            <person name="Onuma R."/>
            <person name="Era A."/>
            <person name="Ohbayashi R."/>
            <person name="Uzuka A."/>
            <person name="Nozaki H."/>
            <person name="Yoshikawa H."/>
            <person name="Miyagishima S.Y."/>
        </authorList>
    </citation>
    <scope>NUCLEOTIDE SEQUENCE [LARGE SCALE GENOMIC DNA]</scope>
    <source>
        <strain evidence="13 14">NIES-2499</strain>
    </source>
</reference>
<feature type="coiled-coil region" evidence="12">
    <location>
        <begin position="78"/>
        <end position="119"/>
    </location>
</feature>
<dbReference type="AlphaFoldDB" id="A0A250XDS2"/>
<keyword evidence="4" id="KW-0963">Cytoplasm</keyword>
<evidence type="ECO:0000256" key="11">
    <source>
        <dbReference type="ARBA" id="ARBA00044800"/>
    </source>
</evidence>
<name>A0A250XDS2_9CHLO</name>
<sequence>MPPKAKGKKDGPAKFADKENLARAETEVLSLQRLLELRSFEAVESRRSERLWRERNEAFSTALQHQREDTLDITSDMVRQHKAMQEQLARRVSDLEAQNKALKDALGEKDELINKLLAEAELVRKAREAEALEYQRKNEDIQLQFAQMLRDALDKMHERLAEKMLDK</sequence>
<comment type="subunit">
    <text evidence="3">Component of the nexin-dynein regulatory complex (N-DRC).</text>
</comment>
<keyword evidence="8" id="KW-0206">Cytoskeleton</keyword>
<keyword evidence="9" id="KW-0966">Cell projection</keyword>
<evidence type="ECO:0000256" key="2">
    <source>
        <dbReference type="ARBA" id="ARBA00004611"/>
    </source>
</evidence>
<dbReference type="OrthoDB" id="10264405at2759"/>
<proteinExistence type="inferred from homology"/>
<evidence type="ECO:0000256" key="3">
    <source>
        <dbReference type="ARBA" id="ARBA00011248"/>
    </source>
</evidence>